<evidence type="ECO:0000313" key="1">
    <source>
        <dbReference type="EMBL" id="MED5015879.1"/>
    </source>
</evidence>
<name>A0ABU6PLY9_9BACL</name>
<sequence>MIETFFELNTLCKGQVNFVTGAAAMKKIIFLMVSVSLLGSLWGCSNHDDESSAKSTAYSSDKAISKGDVVYLNKVYNVEKFDRFLANLRSKKADRIRITGYTDEGDPIFKDLKYNGEELSYTYDNSNDAFGGSNKGIRTDRCSNVTREDVQDGTQYTLSGCTKNDPEMSYFLLPVTKK</sequence>
<protein>
    <submittedName>
        <fullName evidence="1">DUF4362 domain-containing protein</fullName>
    </submittedName>
</protein>
<keyword evidence="2" id="KW-1185">Reference proteome</keyword>
<gene>
    <name evidence="1" type="ORF">P9847_01025</name>
</gene>
<dbReference type="InterPro" id="IPR025372">
    <property type="entry name" value="DUF4362"/>
</dbReference>
<reference evidence="1 2" key="1">
    <citation type="submission" date="2023-03" db="EMBL/GenBank/DDBJ databases">
        <title>Bacillus Genome Sequencing.</title>
        <authorList>
            <person name="Dunlap C."/>
        </authorList>
    </citation>
    <scope>NUCLEOTIDE SEQUENCE [LARGE SCALE GENOMIC DNA]</scope>
    <source>
        <strain evidence="1 2">NRS-52</strain>
    </source>
</reference>
<proteinExistence type="predicted"/>
<dbReference type="Pfam" id="PF14275">
    <property type="entry name" value="DUF4362"/>
    <property type="match status" value="1"/>
</dbReference>
<dbReference type="Proteomes" id="UP001343257">
    <property type="component" value="Unassembled WGS sequence"/>
</dbReference>
<comment type="caution">
    <text evidence="1">The sequence shown here is derived from an EMBL/GenBank/DDBJ whole genome shotgun (WGS) entry which is preliminary data.</text>
</comment>
<evidence type="ECO:0000313" key="2">
    <source>
        <dbReference type="Proteomes" id="UP001343257"/>
    </source>
</evidence>
<dbReference type="RefSeq" id="WP_328274660.1">
    <property type="nucleotide sequence ID" value="NZ_JARTLD010000003.1"/>
</dbReference>
<accession>A0ABU6PLY9</accession>
<dbReference type="EMBL" id="JARTLD010000003">
    <property type="protein sequence ID" value="MED5015879.1"/>
    <property type="molecule type" value="Genomic_DNA"/>
</dbReference>
<organism evidence="1 2">
    <name type="scientific">Paenibacillus chibensis</name>
    <dbReference type="NCBI Taxonomy" id="59846"/>
    <lineage>
        <taxon>Bacteria</taxon>
        <taxon>Bacillati</taxon>
        <taxon>Bacillota</taxon>
        <taxon>Bacilli</taxon>
        <taxon>Bacillales</taxon>
        <taxon>Paenibacillaceae</taxon>
        <taxon>Paenibacillus</taxon>
    </lineage>
</organism>